<dbReference type="AlphaFoldDB" id="U4L5S4"/>
<keyword evidence="1" id="KW-0732">Signal</keyword>
<reference evidence="2 3" key="1">
    <citation type="journal article" date="2013" name="PLoS Genet.">
        <title>The genome and development-dependent transcriptomes of Pyronema confluens: a window into fungal evolution.</title>
        <authorList>
            <person name="Traeger S."/>
            <person name="Altegoer F."/>
            <person name="Freitag M."/>
            <person name="Gabaldon T."/>
            <person name="Kempken F."/>
            <person name="Kumar A."/>
            <person name="Marcet-Houben M."/>
            <person name="Poggeler S."/>
            <person name="Stajich J.E."/>
            <person name="Nowrousian M."/>
        </authorList>
    </citation>
    <scope>NUCLEOTIDE SEQUENCE [LARGE SCALE GENOMIC DNA]</scope>
    <source>
        <strain evidence="3">CBS 100304</strain>
        <tissue evidence="2">Vegetative mycelium</tissue>
    </source>
</reference>
<dbReference type="Proteomes" id="UP000018144">
    <property type="component" value="Unassembled WGS sequence"/>
</dbReference>
<accession>U4L5S4</accession>
<organism evidence="2 3">
    <name type="scientific">Pyronema omphalodes (strain CBS 100304)</name>
    <name type="common">Pyronema confluens</name>
    <dbReference type="NCBI Taxonomy" id="1076935"/>
    <lineage>
        <taxon>Eukaryota</taxon>
        <taxon>Fungi</taxon>
        <taxon>Dikarya</taxon>
        <taxon>Ascomycota</taxon>
        <taxon>Pezizomycotina</taxon>
        <taxon>Pezizomycetes</taxon>
        <taxon>Pezizales</taxon>
        <taxon>Pyronemataceae</taxon>
        <taxon>Pyronema</taxon>
    </lineage>
</organism>
<keyword evidence="3" id="KW-1185">Reference proteome</keyword>
<feature type="signal peptide" evidence="1">
    <location>
        <begin position="1"/>
        <end position="17"/>
    </location>
</feature>
<evidence type="ECO:0000256" key="1">
    <source>
        <dbReference type="SAM" id="SignalP"/>
    </source>
</evidence>
<evidence type="ECO:0000313" key="2">
    <source>
        <dbReference type="EMBL" id="CCX12161.1"/>
    </source>
</evidence>
<name>U4L5S4_PYROM</name>
<dbReference type="EMBL" id="HF935680">
    <property type="protein sequence ID" value="CCX12161.1"/>
    <property type="molecule type" value="Genomic_DNA"/>
</dbReference>
<dbReference type="STRING" id="1076935.U4L5S4"/>
<gene>
    <name evidence="2" type="ORF">PCON_11755</name>
</gene>
<proteinExistence type="predicted"/>
<dbReference type="OrthoDB" id="10556654at2759"/>
<sequence>MLSLPVIIFASLASAAAYAPPLSGYNGTVTIMPMPTGTGIIPSGTGVLPIEPSVTATVTYTTCYTTITTSVCPNQPGHCSYTKTMTATCIGAPCGSSTINTMTPPAPTETPSCPGGGHCHHSKPPGPCTTPGCSNPPGHCTTPGCPPPPPFTTSPPPTTSLPPHEGYCNGEPCKPKQTPCTGNGNECPPGKPPGKPPGTPPTHCHNGNCTTTYIPPIETFKGAASGVVVAGQGLVAAAIAGLVAFAL</sequence>
<protein>
    <submittedName>
        <fullName evidence="2">Uncharacterized protein</fullName>
    </submittedName>
</protein>
<feature type="chain" id="PRO_5004651313" evidence="1">
    <location>
        <begin position="18"/>
        <end position="247"/>
    </location>
</feature>
<evidence type="ECO:0000313" key="3">
    <source>
        <dbReference type="Proteomes" id="UP000018144"/>
    </source>
</evidence>